<evidence type="ECO:0000313" key="9">
    <source>
        <dbReference type="EMBL" id="SDV51469.1"/>
    </source>
</evidence>
<comment type="pathway">
    <text evidence="7">Carbohydrate biosynthesis; gluconeogenesis.</text>
</comment>
<comment type="catalytic activity">
    <reaction evidence="6 7 8">
        <text>alpha-D-glucose 6-phosphate = beta-D-fructose 6-phosphate</text>
        <dbReference type="Rhea" id="RHEA:11816"/>
        <dbReference type="ChEBI" id="CHEBI:57634"/>
        <dbReference type="ChEBI" id="CHEBI:58225"/>
        <dbReference type="EC" id="5.3.1.9"/>
    </reaction>
</comment>
<evidence type="ECO:0000256" key="8">
    <source>
        <dbReference type="RuleBase" id="RU000612"/>
    </source>
</evidence>
<proteinExistence type="inferred from homology"/>
<dbReference type="GO" id="GO:0097367">
    <property type="term" value="F:carbohydrate derivative binding"/>
    <property type="evidence" value="ECO:0007669"/>
    <property type="project" value="InterPro"/>
</dbReference>
<dbReference type="EC" id="5.3.1.9" evidence="7"/>
<dbReference type="Pfam" id="PF00342">
    <property type="entry name" value="PGI"/>
    <property type="match status" value="1"/>
</dbReference>
<dbReference type="PANTHER" id="PTHR11469:SF1">
    <property type="entry name" value="GLUCOSE-6-PHOSPHATE ISOMERASE"/>
    <property type="match status" value="1"/>
</dbReference>
<keyword evidence="10" id="KW-1185">Reference proteome</keyword>
<dbReference type="SUPFAM" id="SSF53697">
    <property type="entry name" value="SIS domain"/>
    <property type="match status" value="1"/>
</dbReference>
<dbReference type="HAMAP" id="MF_00473">
    <property type="entry name" value="G6P_isomerase"/>
    <property type="match status" value="1"/>
</dbReference>
<dbReference type="STRING" id="1770053.SAMN05216551_11771"/>
<comment type="similarity">
    <text evidence="2 7 8">Belongs to the GPI family.</text>
</comment>
<dbReference type="InterPro" id="IPR023096">
    <property type="entry name" value="G6P_Isomerase_C"/>
</dbReference>
<feature type="active site" evidence="7">
    <location>
        <position position="381"/>
    </location>
</feature>
<keyword evidence="5 7" id="KW-0413">Isomerase</keyword>
<keyword evidence="4 7" id="KW-0324">Glycolysis</keyword>
<dbReference type="PROSITE" id="PS00765">
    <property type="entry name" value="P_GLUCOSE_ISOMERASE_1"/>
    <property type="match status" value="1"/>
</dbReference>
<dbReference type="NCBIfam" id="NF001211">
    <property type="entry name" value="PRK00179.1"/>
    <property type="match status" value="1"/>
</dbReference>
<feature type="active site" description="Proton donor" evidence="7">
    <location>
        <position position="350"/>
    </location>
</feature>
<evidence type="ECO:0000256" key="6">
    <source>
        <dbReference type="ARBA" id="ARBA00029321"/>
    </source>
</evidence>
<dbReference type="InterPro" id="IPR018189">
    <property type="entry name" value="Phosphoglucose_isomerase_CS"/>
</dbReference>
<dbReference type="Proteomes" id="UP000243719">
    <property type="component" value="Unassembled WGS sequence"/>
</dbReference>
<dbReference type="AlphaFoldDB" id="A0A1H2PVX1"/>
<protein>
    <recommendedName>
        <fullName evidence="7">Glucose-6-phosphate isomerase</fullName>
        <shortName evidence="7">GPI</shortName>
        <ecNumber evidence="7">5.3.1.9</ecNumber>
    </recommendedName>
    <alternativeName>
        <fullName evidence="7">Phosphoglucose isomerase</fullName>
        <shortName evidence="7">PGI</shortName>
    </alternativeName>
    <alternativeName>
        <fullName evidence="7">Phosphohexose isomerase</fullName>
        <shortName evidence="7">PHI</shortName>
    </alternativeName>
</protein>
<feature type="active site" evidence="7">
    <location>
        <position position="503"/>
    </location>
</feature>
<evidence type="ECO:0000256" key="2">
    <source>
        <dbReference type="ARBA" id="ARBA00006604"/>
    </source>
</evidence>
<dbReference type="PANTHER" id="PTHR11469">
    <property type="entry name" value="GLUCOSE-6-PHOSPHATE ISOMERASE"/>
    <property type="match status" value="1"/>
</dbReference>
<evidence type="ECO:0000256" key="1">
    <source>
        <dbReference type="ARBA" id="ARBA00004926"/>
    </source>
</evidence>
<keyword evidence="3 7" id="KW-0312">Gluconeogenesis</keyword>
<dbReference type="GO" id="GO:0006096">
    <property type="term" value="P:glycolytic process"/>
    <property type="evidence" value="ECO:0007669"/>
    <property type="project" value="UniProtKB-UniRule"/>
</dbReference>
<dbReference type="CDD" id="cd05016">
    <property type="entry name" value="SIS_PGI_2"/>
    <property type="match status" value="1"/>
</dbReference>
<comment type="function">
    <text evidence="7">Catalyzes the reversible isomerization of glucose-6-phosphate to fructose-6-phosphate.</text>
</comment>
<dbReference type="UniPathway" id="UPA00138"/>
<dbReference type="GO" id="GO:0005829">
    <property type="term" value="C:cytosol"/>
    <property type="evidence" value="ECO:0007669"/>
    <property type="project" value="TreeGrafter"/>
</dbReference>
<dbReference type="OrthoDB" id="140919at2"/>
<comment type="subcellular location">
    <subcellularLocation>
        <location evidence="7">Cytoplasm</location>
    </subcellularLocation>
</comment>
<comment type="pathway">
    <text evidence="1 7 8">Carbohydrate degradation; glycolysis; D-glyceraldehyde 3-phosphate and glycerone phosphate from D-glucose: step 2/4.</text>
</comment>
<dbReference type="RefSeq" id="WP_091913142.1">
    <property type="nucleotide sequence ID" value="NZ_FNLO01000017.1"/>
</dbReference>
<organism evidence="9 10">
    <name type="scientific">Chitinasiproducens palmae</name>
    <dbReference type="NCBI Taxonomy" id="1770053"/>
    <lineage>
        <taxon>Bacteria</taxon>
        <taxon>Pseudomonadati</taxon>
        <taxon>Pseudomonadota</taxon>
        <taxon>Betaproteobacteria</taxon>
        <taxon>Burkholderiales</taxon>
        <taxon>Burkholderiaceae</taxon>
        <taxon>Chitinasiproducens</taxon>
    </lineage>
</organism>
<keyword evidence="7" id="KW-0963">Cytoplasm</keyword>
<evidence type="ECO:0000256" key="3">
    <source>
        <dbReference type="ARBA" id="ARBA00022432"/>
    </source>
</evidence>
<evidence type="ECO:0000256" key="7">
    <source>
        <dbReference type="HAMAP-Rule" id="MF_00473"/>
    </source>
</evidence>
<dbReference type="PROSITE" id="PS51463">
    <property type="entry name" value="P_GLUCOSE_ISOMERASE_3"/>
    <property type="match status" value="1"/>
</dbReference>
<dbReference type="GO" id="GO:0048029">
    <property type="term" value="F:monosaccharide binding"/>
    <property type="evidence" value="ECO:0007669"/>
    <property type="project" value="TreeGrafter"/>
</dbReference>
<dbReference type="Gene3D" id="3.40.50.10490">
    <property type="entry name" value="Glucose-6-phosphate isomerase like protein, domain 1"/>
    <property type="match status" value="2"/>
</dbReference>
<accession>A0A1H2PVX1</accession>
<reference evidence="10" key="1">
    <citation type="submission" date="2016-09" db="EMBL/GenBank/DDBJ databases">
        <authorList>
            <person name="Varghese N."/>
            <person name="Submissions S."/>
        </authorList>
    </citation>
    <scope>NUCLEOTIDE SEQUENCE [LARGE SCALE GENOMIC DNA]</scope>
    <source>
        <strain evidence="10">JS23</strain>
    </source>
</reference>
<sequence>MTEKRYAAWTALAEHYETIRDARVSEWFANDAERARRMTVEGAGVTLDFSKNRLNSETLQLLSALADEAGVAARRDAMFAGEKVNVTEDRAALHVALRAPRDAAYGGAEIAAAVAAEKDKMRAFAERVRNGAWQGYSGERIRDVVNIGIGGSDLGPKMVCHALAEHGHPDLKVHFVSNVDGTEISRVLAGLNPATTLGIIVSKTFTTQETMTNARTLRDWFTAGGCPEQALHRHFVGVSANTPEVVRFGIAEENVFEMWDWVGGRYSLWSAVGLSIMLQIGPDGFDALLSGAHAMDRHFVETPFARNLPMLLALIGIWYRDVFNAQSLLVAPYSEALHYLPSYLQQLEMESNGKSARLDGRPVTEPTAAVLWGEPGTNGQHAFFQMLHQGPTLVPIDFIAALRPESALVDHHVKLLANCFAQSEALMVGRSLDEAKRIAGPDRPELAPALVFPGNRPSNTLLVDALTPITLGALIALYEHKVLVQAAVWGINPFDQYGVELGKVLGKAVEADLRGQGEDKHDASTRALIARARAVLGL</sequence>
<evidence type="ECO:0000313" key="10">
    <source>
        <dbReference type="Proteomes" id="UP000243719"/>
    </source>
</evidence>
<name>A0A1H2PVX1_9BURK</name>
<dbReference type="GO" id="GO:0051156">
    <property type="term" value="P:glucose 6-phosphate metabolic process"/>
    <property type="evidence" value="ECO:0007669"/>
    <property type="project" value="TreeGrafter"/>
</dbReference>
<dbReference type="InterPro" id="IPR035476">
    <property type="entry name" value="SIS_PGI_1"/>
</dbReference>
<dbReference type="EMBL" id="FNLO01000017">
    <property type="protein sequence ID" value="SDV51469.1"/>
    <property type="molecule type" value="Genomic_DNA"/>
</dbReference>
<dbReference type="GO" id="GO:0004347">
    <property type="term" value="F:glucose-6-phosphate isomerase activity"/>
    <property type="evidence" value="ECO:0007669"/>
    <property type="project" value="UniProtKB-UniRule"/>
</dbReference>
<dbReference type="InterPro" id="IPR046348">
    <property type="entry name" value="SIS_dom_sf"/>
</dbReference>
<dbReference type="InterPro" id="IPR035482">
    <property type="entry name" value="SIS_PGI_2"/>
</dbReference>
<dbReference type="PROSITE" id="PS00174">
    <property type="entry name" value="P_GLUCOSE_ISOMERASE_2"/>
    <property type="match status" value="1"/>
</dbReference>
<gene>
    <name evidence="7" type="primary">pgi</name>
    <name evidence="9" type="ORF">SAMN05216551_11771</name>
</gene>
<dbReference type="UniPathway" id="UPA00109">
    <property type="reaction ID" value="UER00181"/>
</dbReference>
<dbReference type="PRINTS" id="PR00662">
    <property type="entry name" value="G6PISOMERASE"/>
</dbReference>
<evidence type="ECO:0000256" key="5">
    <source>
        <dbReference type="ARBA" id="ARBA00023235"/>
    </source>
</evidence>
<dbReference type="InterPro" id="IPR001672">
    <property type="entry name" value="G6P_Isomerase"/>
</dbReference>
<dbReference type="CDD" id="cd05015">
    <property type="entry name" value="SIS_PGI_1"/>
    <property type="match status" value="1"/>
</dbReference>
<dbReference type="Gene3D" id="1.10.1390.10">
    <property type="match status" value="1"/>
</dbReference>
<evidence type="ECO:0000256" key="4">
    <source>
        <dbReference type="ARBA" id="ARBA00023152"/>
    </source>
</evidence>
<dbReference type="GO" id="GO:0006094">
    <property type="term" value="P:gluconeogenesis"/>
    <property type="evidence" value="ECO:0007669"/>
    <property type="project" value="UniProtKB-UniRule"/>
</dbReference>